<dbReference type="Proteomes" id="UP001139971">
    <property type="component" value="Unassembled WGS sequence"/>
</dbReference>
<evidence type="ECO:0000313" key="2">
    <source>
        <dbReference type="Proteomes" id="UP001139971"/>
    </source>
</evidence>
<dbReference type="EMBL" id="JAOVZO020000017">
    <property type="protein sequence ID" value="MDC8013560.1"/>
    <property type="molecule type" value="Genomic_DNA"/>
</dbReference>
<evidence type="ECO:0000313" key="1">
    <source>
        <dbReference type="EMBL" id="MDC8013560.1"/>
    </source>
</evidence>
<dbReference type="RefSeq" id="WP_263545766.1">
    <property type="nucleotide sequence ID" value="NZ_JAOVZO020000017.1"/>
</dbReference>
<name>A0A9X4BH14_9GAMM</name>
<organism evidence="1 2">
    <name type="scientific">Tahibacter soli</name>
    <dbReference type="NCBI Taxonomy" id="2983605"/>
    <lineage>
        <taxon>Bacteria</taxon>
        <taxon>Pseudomonadati</taxon>
        <taxon>Pseudomonadota</taxon>
        <taxon>Gammaproteobacteria</taxon>
        <taxon>Lysobacterales</taxon>
        <taxon>Rhodanobacteraceae</taxon>
        <taxon>Tahibacter</taxon>
    </lineage>
</organism>
<protein>
    <submittedName>
        <fullName evidence="1">Uncharacterized protein</fullName>
    </submittedName>
</protein>
<keyword evidence="2" id="KW-1185">Reference proteome</keyword>
<comment type="caution">
    <text evidence="1">The sequence shown here is derived from an EMBL/GenBank/DDBJ whole genome shotgun (WGS) entry which is preliminary data.</text>
</comment>
<reference evidence="1" key="1">
    <citation type="submission" date="2023-02" db="EMBL/GenBank/DDBJ databases">
        <title>Tahibacter soli sp. nov. isolated from soil.</title>
        <authorList>
            <person name="Baek J.H."/>
            <person name="Lee J.K."/>
            <person name="Choi D.G."/>
            <person name="Jeon C.O."/>
        </authorList>
    </citation>
    <scope>NUCLEOTIDE SEQUENCE</scope>
    <source>
        <strain evidence="1">BL</strain>
    </source>
</reference>
<gene>
    <name evidence="1" type="ORF">OD750_013540</name>
</gene>
<dbReference type="AlphaFoldDB" id="A0A9X4BH14"/>
<proteinExistence type="predicted"/>
<accession>A0A9X4BH14</accession>
<sequence length="141" mass="15963">MQVGEIYRHAEFYNDPMTGALLPKYLVVLALPDGGDIVARLITSQHEDARPKQPPCHHGAPYPGFFFGVIGEPLMKNSWLDLRPFDDLDIDVFRGRLRKGVITRICVLDNKVLRAALECVANADDTTRWQERCIRDAMAKL</sequence>